<dbReference type="RefSeq" id="WP_369045322.1">
    <property type="nucleotide sequence ID" value="NZ_CP163302.1"/>
</dbReference>
<feature type="compositionally biased region" description="Gly residues" evidence="1">
    <location>
        <begin position="176"/>
        <end position="189"/>
    </location>
</feature>
<feature type="region of interest" description="Disordered" evidence="1">
    <location>
        <begin position="323"/>
        <end position="343"/>
    </location>
</feature>
<accession>A0AB39L2E6</accession>
<dbReference type="AlphaFoldDB" id="A0AB39L2E6"/>
<evidence type="ECO:0000313" key="3">
    <source>
        <dbReference type="EMBL" id="XDP44657.1"/>
    </source>
</evidence>
<feature type="compositionally biased region" description="Basic and acidic residues" evidence="1">
    <location>
        <begin position="190"/>
        <end position="200"/>
    </location>
</feature>
<feature type="transmembrane region" description="Helical" evidence="2">
    <location>
        <begin position="119"/>
        <end position="139"/>
    </location>
</feature>
<keyword evidence="2" id="KW-0472">Membrane</keyword>
<keyword evidence="2" id="KW-0812">Transmembrane</keyword>
<feature type="transmembrane region" description="Helical" evidence="2">
    <location>
        <begin position="57"/>
        <end position="75"/>
    </location>
</feature>
<name>A0AB39L2E6_9MICC</name>
<feature type="region of interest" description="Disordered" evidence="1">
    <location>
        <begin position="368"/>
        <end position="477"/>
    </location>
</feature>
<dbReference type="EMBL" id="CP163302">
    <property type="protein sequence ID" value="XDP44657.1"/>
    <property type="molecule type" value="Genomic_DNA"/>
</dbReference>
<organism evidence="3">
    <name type="scientific">Sinomonas puerhi</name>
    <dbReference type="NCBI Taxonomy" id="3238584"/>
    <lineage>
        <taxon>Bacteria</taxon>
        <taxon>Bacillati</taxon>
        <taxon>Actinomycetota</taxon>
        <taxon>Actinomycetes</taxon>
        <taxon>Micrococcales</taxon>
        <taxon>Micrococcaceae</taxon>
        <taxon>Sinomonas</taxon>
    </lineage>
</organism>
<evidence type="ECO:0000256" key="1">
    <source>
        <dbReference type="SAM" id="MobiDB-lite"/>
    </source>
</evidence>
<keyword evidence="2" id="KW-1133">Transmembrane helix</keyword>
<proteinExistence type="predicted"/>
<evidence type="ECO:0000256" key="2">
    <source>
        <dbReference type="SAM" id="Phobius"/>
    </source>
</evidence>
<dbReference type="KEGG" id="spue:AB5L97_15485"/>
<reference evidence="3" key="1">
    <citation type="submission" date="2024-07" db="EMBL/GenBank/DDBJ databases">
        <authorList>
            <person name="fu j."/>
        </authorList>
    </citation>
    <scope>NUCLEOTIDE SEQUENCE</scope>
    <source>
        <strain evidence="3">P10A9</strain>
    </source>
</reference>
<feature type="region of interest" description="Disordered" evidence="1">
    <location>
        <begin position="170"/>
        <end position="200"/>
    </location>
</feature>
<feature type="region of interest" description="Disordered" evidence="1">
    <location>
        <begin position="268"/>
        <end position="287"/>
    </location>
</feature>
<feature type="transmembrane region" description="Helical" evidence="2">
    <location>
        <begin position="95"/>
        <end position="113"/>
    </location>
</feature>
<sequence length="544" mass="54303">MSEPSKSPSEGRRNEAILGPFTFRDLTLFGGVLVTFVGSLLPLWALGYGTMWNSTSLFFIGVGFLVPAAAAALFAWRRLEPTRSLRVGSLSVDQFASVAAVLCASFYFVFAVTTLSPGGLVGLLGGLAMLAATTLARVIPQFAGDFDGRAEVPAHIVARDAVAPVRRPKPVEASIGNGGENAGAAGGAKTGEKAGAKTGEKAGPLAGAMAGFADMKARLAGGKASASRPGSEGSEEAGFGGRTAVAPVVGAGAVGAGALSAGAWAGHADDAAWDGPEEPSGTSTEGTAMASEAVGSAGLLDAGQPREMGAADLLAPAADEPFGAEDEQHARQGFGGAADAAGTGSRGTLGAVSAGDAAALEATEAHLAAREDGGTTSSDASASLHPMRPADDNQGRAGVEGSTAAMSTIGDADGEVYGAPEPLADNAAGPRGGSEAGSEAENTAGPATAVFPASSGRDAQPQAPTDHGDIGATRPYEEPGQSEAFWFAVSQARSAVDPSTGRPVFSLHPGQWILALQDRGHEFVVQSPDGRIGILRELSGIERG</sequence>
<protein>
    <submittedName>
        <fullName evidence="3">Uncharacterized protein</fullName>
    </submittedName>
</protein>
<gene>
    <name evidence="3" type="ORF">AB5L97_15485</name>
</gene>
<feature type="transmembrane region" description="Helical" evidence="2">
    <location>
        <begin position="21"/>
        <end position="45"/>
    </location>
</feature>